<gene>
    <name evidence="2" type="ORF">TPAS_2965</name>
</gene>
<evidence type="ECO:0000313" key="3">
    <source>
        <dbReference type="Proteomes" id="UP000195985"/>
    </source>
</evidence>
<accession>A0A1W1IJR4</accession>
<dbReference type="RefSeq" id="WP_143091145.1">
    <property type="nucleotide sequence ID" value="NZ_FONM01000021.1"/>
</dbReference>
<keyword evidence="1" id="KW-0472">Membrane</keyword>
<protein>
    <submittedName>
        <fullName evidence="2">Uncharacterized protein</fullName>
    </submittedName>
</protein>
<keyword evidence="3" id="KW-1185">Reference proteome</keyword>
<feature type="transmembrane region" description="Helical" evidence="1">
    <location>
        <begin position="60"/>
        <end position="81"/>
    </location>
</feature>
<keyword evidence="1" id="KW-0812">Transmembrane</keyword>
<name>A0A1W1IJR4_9LACT</name>
<evidence type="ECO:0000313" key="2">
    <source>
        <dbReference type="EMBL" id="SLM53237.1"/>
    </source>
</evidence>
<dbReference type="Proteomes" id="UP000195985">
    <property type="component" value="Unassembled WGS sequence"/>
</dbReference>
<keyword evidence="1" id="KW-1133">Transmembrane helix</keyword>
<proteinExistence type="predicted"/>
<feature type="transmembrane region" description="Helical" evidence="1">
    <location>
        <begin position="24"/>
        <end position="48"/>
    </location>
</feature>
<dbReference type="AlphaFoldDB" id="A0A1W1IJR4"/>
<organism evidence="2 3">
    <name type="scientific">Trichococcus pasteurii</name>
    <dbReference type="NCBI Taxonomy" id="43064"/>
    <lineage>
        <taxon>Bacteria</taxon>
        <taxon>Bacillati</taxon>
        <taxon>Bacillota</taxon>
        <taxon>Bacilli</taxon>
        <taxon>Lactobacillales</taxon>
        <taxon>Carnobacteriaceae</taxon>
        <taxon>Trichococcus</taxon>
    </lineage>
</organism>
<reference evidence="3" key="1">
    <citation type="submission" date="2016-04" db="EMBL/GenBank/DDBJ databases">
        <authorList>
            <person name="Strepis N."/>
        </authorList>
    </citation>
    <scope>NUCLEOTIDE SEQUENCE [LARGE SCALE GENOMIC DNA]</scope>
</reference>
<sequence length="90" mass="9681">MTIFIGIFSIIDINSEASSSTDNIYIILAKNFGAIGGISSLVFLESLVMPFMDKKLCGKITLGAVSVVLLLVSVLIAVYGARLEHFLVTR</sequence>
<evidence type="ECO:0000256" key="1">
    <source>
        <dbReference type="SAM" id="Phobius"/>
    </source>
</evidence>
<dbReference type="EMBL" id="FWEY01000014">
    <property type="protein sequence ID" value="SLM53237.1"/>
    <property type="molecule type" value="Genomic_DNA"/>
</dbReference>